<dbReference type="Proteomes" id="UP000051295">
    <property type="component" value="Unassembled WGS sequence"/>
</dbReference>
<dbReference type="Pfam" id="PF00300">
    <property type="entry name" value="His_Phos_1"/>
    <property type="match status" value="1"/>
</dbReference>
<dbReference type="GO" id="GO:0005737">
    <property type="term" value="C:cytoplasm"/>
    <property type="evidence" value="ECO:0007669"/>
    <property type="project" value="TreeGrafter"/>
</dbReference>
<dbReference type="InterPro" id="IPR029033">
    <property type="entry name" value="His_PPase_superfam"/>
</dbReference>
<evidence type="ECO:0000313" key="2">
    <source>
        <dbReference type="Proteomes" id="UP000051295"/>
    </source>
</evidence>
<dbReference type="PANTHER" id="PTHR48100">
    <property type="entry name" value="BROAD-SPECIFICITY PHOSPHATASE YOR283W-RELATED"/>
    <property type="match status" value="1"/>
</dbReference>
<dbReference type="AlphaFoldDB" id="A0A0T5NUC1"/>
<dbReference type="GO" id="GO:0016791">
    <property type="term" value="F:phosphatase activity"/>
    <property type="evidence" value="ECO:0007669"/>
    <property type="project" value="TreeGrafter"/>
</dbReference>
<dbReference type="SUPFAM" id="SSF53254">
    <property type="entry name" value="Phosphoglycerate mutase-like"/>
    <property type="match status" value="1"/>
</dbReference>
<dbReference type="PATRIC" id="fig|1641875.4.peg.4546"/>
<gene>
    <name evidence="1" type="ORF">XM53_10625</name>
</gene>
<proteinExistence type="predicted"/>
<name>A0A0T5NUC1_9RHOB</name>
<organism evidence="1 2">
    <name type="scientific">Roseovarius atlanticus</name>
    <dbReference type="NCBI Taxonomy" id="1641875"/>
    <lineage>
        <taxon>Bacteria</taxon>
        <taxon>Pseudomonadati</taxon>
        <taxon>Pseudomonadota</taxon>
        <taxon>Alphaproteobacteria</taxon>
        <taxon>Rhodobacterales</taxon>
        <taxon>Roseobacteraceae</taxon>
        <taxon>Roseovarius</taxon>
    </lineage>
</organism>
<dbReference type="EMBL" id="LAXJ01000009">
    <property type="protein sequence ID" value="KRS12539.1"/>
    <property type="molecule type" value="Genomic_DNA"/>
</dbReference>
<keyword evidence="2" id="KW-1185">Reference proteome</keyword>
<dbReference type="Gene3D" id="3.40.50.1240">
    <property type="entry name" value="Phosphoglycerate mutase-like"/>
    <property type="match status" value="1"/>
</dbReference>
<dbReference type="InterPro" id="IPR050275">
    <property type="entry name" value="PGM_Phosphatase"/>
</dbReference>
<dbReference type="SMART" id="SM00855">
    <property type="entry name" value="PGAM"/>
    <property type="match status" value="1"/>
</dbReference>
<comment type="caution">
    <text evidence="1">The sequence shown here is derived from an EMBL/GenBank/DDBJ whole genome shotgun (WGS) entry which is preliminary data.</text>
</comment>
<reference evidence="1 2" key="1">
    <citation type="submission" date="2015-04" db="EMBL/GenBank/DDBJ databases">
        <title>The draft genome sequence of Roseovarius sp.R12b.</title>
        <authorList>
            <person name="Li G."/>
            <person name="Lai Q."/>
            <person name="Shao Z."/>
            <person name="Yan P."/>
        </authorList>
    </citation>
    <scope>NUCLEOTIDE SEQUENCE [LARGE SCALE GENOMIC DNA]</scope>
    <source>
        <strain evidence="1 2">R12B</strain>
    </source>
</reference>
<accession>A0A0T5NUC1</accession>
<dbReference type="InterPro" id="IPR013078">
    <property type="entry name" value="His_Pase_superF_clade-1"/>
</dbReference>
<protein>
    <submittedName>
        <fullName evidence="1">Phosphoglycerate mutase</fullName>
    </submittedName>
</protein>
<sequence>MKTRLFWVRHGPTHAKGLVGWADLPADLSDTARIARLDAHLPRQALLVSSDLSRAAATADTLAADRTRLPHDPALRELHFGDWDLKAPEDIKDQSRYQAFWDHPGEVRPPSGETWPELAARVDAATDALIATHPGADLVIVAHLGVILTQLQRALALTATEAFSHSIAPLSVTELHHTPTGWHVSGINHVP</sequence>
<dbReference type="RefSeq" id="WP_057793102.1">
    <property type="nucleotide sequence ID" value="NZ_LAXJ01000009.1"/>
</dbReference>
<dbReference type="STRING" id="1641875.XM53_10625"/>
<dbReference type="PANTHER" id="PTHR48100:SF1">
    <property type="entry name" value="HISTIDINE PHOSPHATASE FAMILY PROTEIN-RELATED"/>
    <property type="match status" value="1"/>
</dbReference>
<evidence type="ECO:0000313" key="1">
    <source>
        <dbReference type="EMBL" id="KRS12539.1"/>
    </source>
</evidence>
<dbReference type="OrthoDB" id="8347407at2"/>